<gene>
    <name evidence="2" type="ORF">CYJ40_01440</name>
</gene>
<comment type="caution">
    <text evidence="2">The sequence shown here is derived from an EMBL/GenBank/DDBJ whole genome shotgun (WGS) entry which is preliminary data.</text>
</comment>
<protein>
    <submittedName>
        <fullName evidence="2">Uncharacterized protein</fullName>
    </submittedName>
</protein>
<dbReference type="EMBL" id="PKGO01000001">
    <property type="protein sequence ID" value="PKY71354.1"/>
    <property type="molecule type" value="Genomic_DNA"/>
</dbReference>
<evidence type="ECO:0000256" key="1">
    <source>
        <dbReference type="SAM" id="MobiDB-lite"/>
    </source>
</evidence>
<dbReference type="Proteomes" id="UP000242755">
    <property type="component" value="Unassembled WGS sequence"/>
</dbReference>
<feature type="compositionally biased region" description="Basic and acidic residues" evidence="1">
    <location>
        <begin position="1"/>
        <end position="13"/>
    </location>
</feature>
<name>A0A2I1IJR1_9MICO</name>
<dbReference type="AlphaFoldDB" id="A0A2I1IJR1"/>
<evidence type="ECO:0000313" key="3">
    <source>
        <dbReference type="Proteomes" id="UP000242755"/>
    </source>
</evidence>
<accession>A0A2I1IJR1</accession>
<feature type="region of interest" description="Disordered" evidence="1">
    <location>
        <begin position="1"/>
        <end position="35"/>
    </location>
</feature>
<proteinExistence type="predicted"/>
<evidence type="ECO:0000313" key="2">
    <source>
        <dbReference type="EMBL" id="PKY71354.1"/>
    </source>
</evidence>
<reference evidence="2 3" key="1">
    <citation type="submission" date="2017-12" db="EMBL/GenBank/DDBJ databases">
        <title>Phylogenetic diversity of female urinary microbiome.</title>
        <authorList>
            <person name="Thomas-White K."/>
            <person name="Wolfe A.J."/>
        </authorList>
    </citation>
    <scope>NUCLEOTIDE SEQUENCE [LARGE SCALE GENOMIC DNA]</scope>
    <source>
        <strain evidence="2 3">UMB0426</strain>
    </source>
</reference>
<organism evidence="2 3">
    <name type="scientific">Brevibacterium ravenspurgense</name>
    <dbReference type="NCBI Taxonomy" id="479117"/>
    <lineage>
        <taxon>Bacteria</taxon>
        <taxon>Bacillati</taxon>
        <taxon>Actinomycetota</taxon>
        <taxon>Actinomycetes</taxon>
        <taxon>Micrococcales</taxon>
        <taxon>Brevibacteriaceae</taxon>
        <taxon>Brevibacterium</taxon>
    </lineage>
</organism>
<sequence length="62" mass="7087">MKAENPVDQHNDFADNYGRKVVTPGLEDPRNSENFGRWWHRCPSASTKSGTESQNRIIVADR</sequence>